<dbReference type="Proteomes" id="UP000196694">
    <property type="component" value="Unassembled WGS sequence"/>
</dbReference>
<accession>A0A0P0N327</accession>
<gene>
    <name evidence="2" type="ORF">Pdsh_00220</name>
    <name evidence="1" type="ORF">Pyrde_1084</name>
</gene>
<reference evidence="2 4" key="2">
    <citation type="submission" date="2017-05" db="EMBL/GenBank/DDBJ databases">
        <title>The draft genome of the hyperthermophilic archaeon 'Pyrodictium delaneyi strain Hulk', an iron and nitrate reducer, reveals the capacity for sulfate reduction.</title>
        <authorList>
            <person name="Demey L.M."/>
            <person name="Miller C."/>
            <person name="Manzella M."/>
            <person name="Reguera G."/>
            <person name="Kashefi K."/>
        </authorList>
    </citation>
    <scope>NUCLEOTIDE SEQUENCE [LARGE SCALE GENOMIC DNA]</scope>
    <source>
        <strain evidence="2 4">Hulk</strain>
    </source>
</reference>
<dbReference type="KEGG" id="pdl:Pyrde_1084"/>
<protein>
    <submittedName>
        <fullName evidence="1">Uncharacterized protein</fullName>
    </submittedName>
</protein>
<dbReference type="OrthoDB" id="383491at2157"/>
<evidence type="ECO:0000313" key="1">
    <source>
        <dbReference type="EMBL" id="ALL01132.1"/>
    </source>
</evidence>
<dbReference type="EMBL" id="NCQP01000001">
    <property type="protein sequence ID" value="OWJ55290.1"/>
    <property type="molecule type" value="Genomic_DNA"/>
</dbReference>
<proteinExistence type="predicted"/>
<dbReference type="AlphaFoldDB" id="A0A0P0N327"/>
<sequence>MRRLSYAEHPFRRGYSKMDARLLSVIGRSLRVYVKPPLQRISIGLGILAARNAGGSTIYAADPIKSIVEHVADALGLDVEVERCREDADKNAVFLWCSPADSPLFVAGPEIRQLARYGLERMIVKTIGVGVYLLEVPRRGMREYVRLSGYIPVPTEPPCREDVMEILGEAIEGGVAPLRDVVDILSSVLGVRRVEARRLVLELAEKGCVELVDGGKAVRLGV</sequence>
<keyword evidence="4" id="KW-1185">Reference proteome</keyword>
<reference evidence="1 3" key="1">
    <citation type="submission" date="2015-10" db="EMBL/GenBank/DDBJ databases">
        <title>Complete genome sequence of hyperthermophilic archaeon Pyrodictium delaneyi Su06.</title>
        <authorList>
            <person name="Jung J.-H."/>
            <person name="Lin J."/>
            <person name="Holden J.F."/>
            <person name="Park C.-S."/>
        </authorList>
    </citation>
    <scope>NUCLEOTIDE SEQUENCE [LARGE SCALE GENOMIC DNA]</scope>
    <source>
        <strain evidence="1 3">Su06</strain>
    </source>
</reference>
<name>A0A0P0N327_9CREN</name>
<dbReference type="Proteomes" id="UP000058613">
    <property type="component" value="Chromosome"/>
</dbReference>
<evidence type="ECO:0000313" key="2">
    <source>
        <dbReference type="EMBL" id="OWJ55290.1"/>
    </source>
</evidence>
<evidence type="ECO:0000313" key="4">
    <source>
        <dbReference type="Proteomes" id="UP000196694"/>
    </source>
</evidence>
<organism evidence="1 3">
    <name type="scientific">Pyrodictium delaneyi</name>
    <dbReference type="NCBI Taxonomy" id="1273541"/>
    <lineage>
        <taxon>Archaea</taxon>
        <taxon>Thermoproteota</taxon>
        <taxon>Thermoprotei</taxon>
        <taxon>Desulfurococcales</taxon>
        <taxon>Pyrodictiaceae</taxon>
        <taxon>Pyrodictium</taxon>
    </lineage>
</organism>
<dbReference type="EMBL" id="CP013011">
    <property type="protein sequence ID" value="ALL01132.1"/>
    <property type="molecule type" value="Genomic_DNA"/>
</dbReference>
<evidence type="ECO:0000313" key="3">
    <source>
        <dbReference type="Proteomes" id="UP000058613"/>
    </source>
</evidence>